<dbReference type="Pfam" id="PF00047">
    <property type="entry name" value="ig"/>
    <property type="match status" value="1"/>
</dbReference>
<evidence type="ECO:0000256" key="4">
    <source>
        <dbReference type="SAM" id="MobiDB-lite"/>
    </source>
</evidence>
<feature type="domain" description="VWFA" evidence="5">
    <location>
        <begin position="2784"/>
        <end position="2956"/>
    </location>
</feature>
<evidence type="ECO:0000256" key="1">
    <source>
        <dbReference type="ARBA" id="ARBA00004239"/>
    </source>
</evidence>
<dbReference type="InterPro" id="IPR003598">
    <property type="entry name" value="Ig_sub2"/>
</dbReference>
<dbReference type="Proteomes" id="UP001620626">
    <property type="component" value="Unassembled WGS sequence"/>
</dbReference>
<feature type="domain" description="Fibronectin type-III" evidence="7">
    <location>
        <begin position="1004"/>
        <end position="1112"/>
    </location>
</feature>
<feature type="compositionally biased region" description="Basic and acidic residues" evidence="4">
    <location>
        <begin position="2344"/>
        <end position="2360"/>
    </location>
</feature>
<feature type="region of interest" description="Disordered" evidence="4">
    <location>
        <begin position="3623"/>
        <end position="3647"/>
    </location>
</feature>
<gene>
    <name evidence="8" type="ORF">niasHT_007455</name>
</gene>
<feature type="compositionally biased region" description="Basic and acidic residues" evidence="4">
    <location>
        <begin position="4209"/>
        <end position="4223"/>
    </location>
</feature>
<feature type="region of interest" description="Disordered" evidence="4">
    <location>
        <begin position="2745"/>
        <end position="2768"/>
    </location>
</feature>
<feature type="domain" description="VWFA" evidence="5">
    <location>
        <begin position="3980"/>
        <end position="4168"/>
    </location>
</feature>
<dbReference type="PROSITE" id="PS50234">
    <property type="entry name" value="VWFA"/>
    <property type="match status" value="5"/>
</dbReference>
<feature type="domain" description="VWFA" evidence="5">
    <location>
        <begin position="3016"/>
        <end position="3118"/>
    </location>
</feature>
<feature type="compositionally biased region" description="Low complexity" evidence="4">
    <location>
        <begin position="4191"/>
        <end position="4207"/>
    </location>
</feature>
<evidence type="ECO:0008006" key="10">
    <source>
        <dbReference type="Google" id="ProtNLM"/>
    </source>
</evidence>
<sequence>MKISFNCLPIFRDLDTTCTDAASINERSGLVAPPVIAHANVRTMAFVPPDNLQRLIRHYYRRYGKKAYPKNETDKIAITRPFLFVKYGCDSGYEMVDEADTMFCRKGQWVQTAPICRGQGLCEMDNGGCSHSCISFSHNATVECRCPKGMVLEPDRKTCLKPVPKNLCRKLAGCTCASIDERQYSCACPSPTDRCLLMRGPPKIYLSPPPDYQVEPGGNLNISCAAVAFPFPQIFWEKGADAPQTNGANGGAGAGLVKSEQVLIIKEIYKNTEFTCHARNKLGDMSRTVRVEVTGPGSAPVLRELNAGRSSIDLHWEPPHVLNRPITVYSIFYSTDPTQPIKSWTHENVSEPHRLHTLRGLSPDTTYTVRIRAHDSMGPGKLSNPVSVHTLPPAKRPLLAIPEGNELRVPPKVPFAINCNLSRGDPIPQMHWESNGRPIRPAQDSKHIALQHIGLLMTTEFQCVAENEAGRTVQKVLVTVTGPSQPEQIRYHVDGNSVILQWDEPKITNGPMADYEVFYTDQPPATTPIDQWAVIRSGGPQQRTLTIPALRETTDYAIKMRGVNVNGPGLFSLPFTVRTWLAPRVPQVTMSPEQRLERRPSPDEMEVFCDADGVPRPRILWWWDGRPVADGQDEMRIIDSTALDEKVRTRQRLLFQSTTRSGTLKCQAINEKGTAEKELEVRILGPGSPPSQISSSPVQDGFSVNWLPPLVPNGDVINYVIYWNKDAEADLADWSQKTVGAELNSVLISDQQEQTPYVFRVQAIGSAGPGIISPSYEVVTGLRHIPLAVTIRVLSPLPSVAPEGTLVEPGGPIRFQCVAVGRPKPLVSFSWVPFEAASAEPGEGPVQLSTEPDDEGEAHRYVSAETETRTNTKRRLLCEARNDQGQVQAEQLFQVLKPGGAPRDVAAEVDVDNRVTVSWAAPTYTNGPLSGFSLLLSPNPSLPLDQWRHFSVPPGDRAQHVFQRGELEPDTQYYVRVAAENVHGRGQPSEVVSFVTVSGAPLDAPTDLVVTVAPDNTVSAIWGPPTQPNGPLHHYTVYFALDDEAADDDSYKRWTRLTVPLRADGGGQVVLDRETYNILAQREYRLRVTAANDMNEGPPSAVARFTTGTGETPPTVAIVPPDNPAEVQPLADYSVHCDATGGIPPPTLWWTLGTDEERQPGGAHLLLRKLRKDTTATCHAENNAGKAQLVLELRVLGPGTPPNELVVLPMPDQVLNVEWTAPDEPNGKLVGYIVHYAELADGQLEPPSDAWQQIRVGADVNRHRLTELRPKTIYTVRLQAVSDRGPGVLSDPVMARTLPLAPKAPEVMPVMVHDNNTVMVQFLPSDDPEEVGKKVQTYRIHYTKGDPSLEDAQWNEMTWSIPPGADTTKEMNVFLDGENFEPETKYHVRVIPIGVIEGPPSQPKDFDTKLGVVAPDKPMIHVDVEDNILRVPAGTDYTVACTANGFPAPQIKWVDKEGNLISEGGMLRVSDIRQSKDFVCVAENEGGRTENGFTIFVAGPGSAPENIRLAATRPKSISVTWDPPQIANGNITRYIIYYIALDDQSRDLLVGQVPSKPISEWMSNHVMGKDLGVGEKQALITDFVEADTAYAVVVQAANQDGPGPYSNQHNIRTMSRARAAPPTQLQVEPINQTSVEVHWKPAEVLEESPLSYEIYYVPAEKKIEEDELLSLPKWSKVEVPDPSKNSHIIWNALEPDTEYVFKIRALYPSGPGIFSEPCIAKTLPEGDAPFIVVSSGSRGTAGESVIQLLPGSDYTVFCRASGRPQPAVRWIRGGDIPIDPSTVKEDHTGTKWSLFVSNITEPSTFNCVARNPLGVANWTIRLEMMSDLSADWRDQLVRVESRRGQIYLHFADTLPNSLRRANQWTLRYTDDPNKERILWSVLESEDRTLEEIPIRAPAAPMEPGVTYYLVVENANEGVRSPVFTILVPKAPGDLRVGSNINDEMVVDFRPAISGRMQPVREYSVRYWPAEAAKEDEAAPAAGDEAAAAAAADAAQMSTIRVEGNRTVGIRVPDLPRDVEFYFQAVAELSDGQELAGPPVRIRTPAKEIRCDCSHACKLLETDSVQVRVECYCPDGWLLDEDEKTCTQVEPTGGAGTVVEVSPTFELEQQRPKEFDLLKPRPTGRVPPPTPAGPVEAEPYPSLRPTDTFKVEAGDDLGATVHVLPTDSLGREIRPVVMFNGTPLRTDGHGNYYDAMERKVERDEEQRALGPDGQVLKMNSDGNWVYPPLDKYGQPMPTGANMYPIYSVVDDDGVSMRRDEEGKILDHEGKPLPTDAYGQPMGPDSSPLPTNFYGQFVLGQRLEEEDKVLPTDTMGFPIYPIVYPDGQLLPTASSGLFLDSEQGEEVQRDEQGIPVDTDGKTLPKNAEGMFVFPRPPSEFVPEAEGAAAAQTTAPPILTTSSKAPSPPTSVLKTTTTTARPTVVEVIGPDGLPLSTTREGLVLDRAGSPLPTRGDGLLIGADGQPLPTDSLGRFVHVTVPPGGAGDGEEAVPQTLPTDDYGHDIHPVVDQFGIALPTDASGHYLDADGAQIETDEFGRPVDSAGQLLPQGEQGQFIYTRPEGAGGGAVGGGGTLEPAATARGQIVVVDSAGQPLDRDEQGGWVRVGGERKPLATSSDGLLLGPDGSPLPTNAEGQFVYAWSAEQERKLAPVTDSSGHLLMPVVDADGTPLARDPASGRYLNPADGTPIAVDDQGRPLDRGGNVLSKNIYDEYVWVDVGLVSPDGLPARTAGGRIGAEATTATLHDDHAVDGGEHAPSDEGGPVPALPDDRVPTRVEKGECRVQEAVIDLVVAVNDELLQAHGDRLRQALDDLLDQHLDLAADATRVALLQYGKSVAVPVSLGGYHERDQLLDQLGQLRSTASNSLGLPDLSAAYEASLQQFESFGRGGNVPKVLLVISSGEDIVPNSPRSALSAAGITPVLVGPSSYESEIAEESAPRAYLLVENWDQLSGAQLADFLESQCRAGTLALPKSRAKFVSEKHIATTARPPPSVQRGTTAFSEVSPKSAQDCAELQRRTRLVLLVETSDATVEKREELRQSLVHFVREYVQHSDTKVGIIFYGDSVEVGVDLAHYGSWHELEETLQNMHFVGGAANAVMGMRSAQQMLTESEPTANKMVMLIHRHKIDVASRAEIEQIARVDNLALLELSYSRWPVLDNRQAYWSRQLCMLAALIERLENTVPADIDEIFFGTDREEEEEGEGTRRVSTVTSYSSGTPLPDTSISSGTVTVLPVRGQDSQLVPINAGGAHFIVRVNGTETPSTETAPTAEGQPMRGDKIRADDAHLQHMMTGPDKTLATPSPQLTSPDGSPLPTDAVGHLMMQQDVDEHEIGRGEIAVLPTDPTGKFIHPLVDADSGQPLSTDQMGRYLDHHGELVPTDDFGRPLDRLGNVLPTTAYGQFLYHYADAAAGQLSVGEIVTESGEALPRDADGEYTDFAGRRIRVNARGEPIGWDGKVLDKNGRGQFVWKSPVVVGTDGTLLPTDAAGLTVDQNGNPLPTNFDGLPIDADGMPLSTDATGHFVWTTTVTAVPSVTKALPTEESGKILFPIVDQFGRPLPTDSSGHFVDQSGEQIPLDQFGQPLGPDGLPLMTNSRGEYVVHSSPAIPLASVGPTTVPIALPFPALAGPGREVEAEKGEEETEEGMPPTDGTGKLVLPVISADTGQLMPRNEEGQFVNAHGEVIPTDDFGRPFDRLGKVLPRNELGQFVFHDAVQWPDDHQTAPAEVGDAASTALLAQREQQQMLQRRRNKTAHCFVGGFVELLNVFDTSANVKILDYRMMKEAVKSFLMDHFDLRPHHGVRIGLLKYGDTVEVPITLGDYDTEAELLVRMGETRRLKGEPNLEAALREAAGEFHLSGADEAPRVVIVWKSGASSSAPDKLRHTADLLRQQYGALVLVVTAGGLATAEDRAMAAGHSDPLVFDGWAEADADALGVIADTICRVIPQARGEQRETAISWPTRATSAPSSATTSDGASRDCTRIEHALDLVLVVDSSNFSAEQFAKVVEGLATLVDESFDLAPDVVRVGLIVYSEMVAVPVALGHYEDKIELLSKMVSTTHKINGTMAIALRGLEAARQQFQLHGRQGVPRVVLLLTNGKHRGNAAPVAAELREQLGVQIVAVTVAPSLDQLNTLTRIIADPTSAAAATTVRERLLRLDSVDQLADAERIVPLRRALCTAAATANRRDDFGTSTRRRHTVATTASIARRRSATVATGETHRANKRAGEDGGGRARVTRAVATFSTGTDHGNGRPVPLCPDGHLRPLLITVLVDMTLSSSATSRADFDIVLSHLTAFLLRHFSVESQRLRLNLIGVDENGLIAPVEELIPVEQFSNKTKKLKEWRTLGEGKGKKWKSSAAPNLSKGLQASAKLSQSAIEGQESVLILISREGTSSISELDERQQQQQVVAISVDYPLSNLLKKMAGNSSNRVIHFPDWTGDNVPKQFSRWLTLAICSAINASTMARRKVTPSPSAQNNPKLIQNTTQMPKWLQLQRQNAFSSAVADQVVPRHVLIRPVGSDSLLISWSPCCESHRPPFNLSLLYSSDPSLRFPSLWSHRFVSCADNAAVRLDHLPSGHDYIVCILNSRQMDKAVALSEVQSNGQCDSIWLGKGTIFAIAPAKPNCAGCPRDGKGQQTKTVPPCAHNQQPQQQKECACAKSANAAGECPAGFTTNGRNICEDIDECTAQRNGGCSHGCVNTEGQTTRNTNTY</sequence>
<feature type="domain" description="Ig-like" evidence="6">
    <location>
        <begin position="202"/>
        <end position="294"/>
    </location>
</feature>
<evidence type="ECO:0000256" key="3">
    <source>
        <dbReference type="ARBA" id="ARBA00023157"/>
    </source>
</evidence>
<feature type="domain" description="Fibronectin type-III" evidence="7">
    <location>
        <begin position="901"/>
        <end position="999"/>
    </location>
</feature>
<feature type="domain" description="VWFA" evidence="5">
    <location>
        <begin position="4258"/>
        <end position="4441"/>
    </location>
</feature>
<feature type="region of interest" description="Disordered" evidence="4">
    <location>
        <begin position="2343"/>
        <end position="2362"/>
    </location>
</feature>
<feature type="domain" description="Ig-like" evidence="6">
    <location>
        <begin position="1729"/>
        <end position="1811"/>
    </location>
</feature>
<feature type="region of interest" description="Disordered" evidence="4">
    <location>
        <begin position="2672"/>
        <end position="2692"/>
    </location>
</feature>
<dbReference type="InterPro" id="IPR002035">
    <property type="entry name" value="VWF_A"/>
</dbReference>
<dbReference type="SMART" id="SM00408">
    <property type="entry name" value="IGc2"/>
    <property type="match status" value="4"/>
</dbReference>
<feature type="region of interest" description="Disordered" evidence="4">
    <location>
        <begin position="3945"/>
        <end position="3969"/>
    </location>
</feature>
<feature type="compositionally biased region" description="Low complexity" evidence="4">
    <location>
        <begin position="3950"/>
        <end position="3967"/>
    </location>
</feature>
<dbReference type="InterPro" id="IPR013783">
    <property type="entry name" value="Ig-like_fold"/>
</dbReference>
<keyword evidence="9" id="KW-1185">Reference proteome</keyword>
<dbReference type="InterPro" id="IPR013151">
    <property type="entry name" value="Immunoglobulin_dom"/>
</dbReference>
<feature type="domain" description="Fibronectin type-III" evidence="7">
    <location>
        <begin position="296"/>
        <end position="393"/>
    </location>
</feature>
<dbReference type="CDD" id="cd01450">
    <property type="entry name" value="vWFA_subfamily_ECM"/>
    <property type="match status" value="1"/>
</dbReference>
<protein>
    <recommendedName>
        <fullName evidence="10">Fibronectin type III domain protein</fullName>
    </recommendedName>
</protein>
<keyword evidence="2" id="KW-0677">Repeat</keyword>
<dbReference type="Gene3D" id="2.60.40.10">
    <property type="entry name" value="Immunoglobulins"/>
    <property type="match status" value="14"/>
</dbReference>
<feature type="domain" description="Fibronectin type-III" evidence="7">
    <location>
        <begin position="1301"/>
        <end position="1411"/>
    </location>
</feature>
<dbReference type="SMART" id="SM00409">
    <property type="entry name" value="IG"/>
    <property type="match status" value="7"/>
</dbReference>
<feature type="compositionally biased region" description="Basic and acidic residues" evidence="4">
    <location>
        <begin position="857"/>
        <end position="868"/>
    </location>
</feature>
<feature type="domain" description="Fibronectin type-III" evidence="7">
    <location>
        <begin position="1621"/>
        <end position="1725"/>
    </location>
</feature>
<dbReference type="SMART" id="SM00181">
    <property type="entry name" value="EGF"/>
    <property type="match status" value="2"/>
</dbReference>
<evidence type="ECO:0000313" key="8">
    <source>
        <dbReference type="EMBL" id="KAL3117052.1"/>
    </source>
</evidence>
<dbReference type="CDD" id="cd00033">
    <property type="entry name" value="CCP"/>
    <property type="match status" value="1"/>
</dbReference>
<dbReference type="InterPro" id="IPR050964">
    <property type="entry name" value="Striated_Muscle_Regulatory"/>
</dbReference>
<feature type="domain" description="Ig-like" evidence="6">
    <location>
        <begin position="586"/>
        <end position="682"/>
    </location>
</feature>
<dbReference type="InterPro" id="IPR036116">
    <property type="entry name" value="FN3_sf"/>
</dbReference>
<dbReference type="PROSITE" id="PS50853">
    <property type="entry name" value="FN3"/>
    <property type="match status" value="9"/>
</dbReference>
<dbReference type="InterPro" id="IPR003599">
    <property type="entry name" value="Ig_sub"/>
</dbReference>
<feature type="region of interest" description="Disordered" evidence="4">
    <location>
        <begin position="840"/>
        <end position="868"/>
    </location>
</feature>
<dbReference type="PANTHER" id="PTHR13817">
    <property type="entry name" value="TITIN"/>
    <property type="match status" value="1"/>
</dbReference>
<feature type="domain" description="Ig-like" evidence="6">
    <location>
        <begin position="1418"/>
        <end position="1494"/>
    </location>
</feature>
<dbReference type="SMART" id="SM00060">
    <property type="entry name" value="FN3"/>
    <property type="match status" value="11"/>
</dbReference>
<dbReference type="Gene3D" id="3.40.50.410">
    <property type="entry name" value="von Willebrand factor, type A domain"/>
    <property type="match status" value="4"/>
</dbReference>
<keyword evidence="3" id="KW-1015">Disulfide bond</keyword>
<dbReference type="Gene3D" id="2.10.25.10">
    <property type="entry name" value="Laminin"/>
    <property type="match status" value="1"/>
</dbReference>
<dbReference type="PROSITE" id="PS50835">
    <property type="entry name" value="IG_LIKE"/>
    <property type="match status" value="7"/>
</dbReference>
<dbReference type="CDD" id="cd00063">
    <property type="entry name" value="FN3"/>
    <property type="match status" value="9"/>
</dbReference>
<feature type="domain" description="VWFA" evidence="5">
    <location>
        <begin position="3755"/>
        <end position="3933"/>
    </location>
</feature>
<evidence type="ECO:0000313" key="9">
    <source>
        <dbReference type="Proteomes" id="UP001620626"/>
    </source>
</evidence>
<dbReference type="Pfam" id="PF00041">
    <property type="entry name" value="fn3"/>
    <property type="match status" value="8"/>
</dbReference>
<dbReference type="InterPro" id="IPR000742">
    <property type="entry name" value="EGF"/>
</dbReference>
<feature type="compositionally biased region" description="Low complexity" evidence="4">
    <location>
        <begin position="3202"/>
        <end position="3213"/>
    </location>
</feature>
<proteinExistence type="predicted"/>
<dbReference type="InterPro" id="IPR003961">
    <property type="entry name" value="FN3_dom"/>
</dbReference>
<evidence type="ECO:0000259" key="7">
    <source>
        <dbReference type="PROSITE" id="PS50853"/>
    </source>
</evidence>
<dbReference type="SUPFAM" id="SSF49265">
    <property type="entry name" value="Fibronectin type III"/>
    <property type="match status" value="5"/>
</dbReference>
<organism evidence="8 9">
    <name type="scientific">Heterodera trifolii</name>
    <dbReference type="NCBI Taxonomy" id="157864"/>
    <lineage>
        <taxon>Eukaryota</taxon>
        <taxon>Metazoa</taxon>
        <taxon>Ecdysozoa</taxon>
        <taxon>Nematoda</taxon>
        <taxon>Chromadorea</taxon>
        <taxon>Rhabditida</taxon>
        <taxon>Tylenchina</taxon>
        <taxon>Tylenchomorpha</taxon>
        <taxon>Tylenchoidea</taxon>
        <taxon>Heteroderidae</taxon>
        <taxon>Heteroderinae</taxon>
        <taxon>Heterodera</taxon>
    </lineage>
</organism>
<dbReference type="CDD" id="cd00198">
    <property type="entry name" value="vWFA"/>
    <property type="match status" value="1"/>
</dbReference>
<feature type="domain" description="Fibronectin type-III" evidence="7">
    <location>
        <begin position="1201"/>
        <end position="1300"/>
    </location>
</feature>
<feature type="compositionally biased region" description="Basic and acidic residues" evidence="4">
    <location>
        <begin position="2745"/>
        <end position="2755"/>
    </location>
</feature>
<reference evidence="8 9" key="1">
    <citation type="submission" date="2024-10" db="EMBL/GenBank/DDBJ databases">
        <authorList>
            <person name="Kim D."/>
        </authorList>
    </citation>
    <scope>NUCLEOTIDE SEQUENCE [LARGE SCALE GENOMIC DNA]</scope>
    <source>
        <strain evidence="8">BH-2024</strain>
    </source>
</reference>
<comment type="subcellular location">
    <subcellularLocation>
        <location evidence="1">Secreted</location>
        <location evidence="1">Extracellular space</location>
    </subcellularLocation>
</comment>
<feature type="domain" description="Fibronectin type-III" evidence="7">
    <location>
        <begin position="482"/>
        <end position="582"/>
    </location>
</feature>
<accession>A0ABD2LP78</accession>
<dbReference type="GO" id="GO:0005576">
    <property type="term" value="C:extracellular region"/>
    <property type="evidence" value="ECO:0007669"/>
    <property type="project" value="UniProtKB-SubCell"/>
</dbReference>
<feature type="domain" description="Ig-like" evidence="6">
    <location>
        <begin position="393"/>
        <end position="479"/>
    </location>
</feature>
<feature type="region of interest" description="Disordered" evidence="4">
    <location>
        <begin position="4185"/>
        <end position="4224"/>
    </location>
</feature>
<dbReference type="InterPro" id="IPR000436">
    <property type="entry name" value="Sushi_SCR_CCP_dom"/>
</dbReference>
<dbReference type="InterPro" id="IPR036179">
    <property type="entry name" value="Ig-like_dom_sf"/>
</dbReference>
<feature type="domain" description="Ig-like" evidence="6">
    <location>
        <begin position="1114"/>
        <end position="1194"/>
    </location>
</feature>
<dbReference type="InterPro" id="IPR036465">
    <property type="entry name" value="vWFA_dom_sf"/>
</dbReference>
<name>A0ABD2LP78_9BILA</name>
<feature type="domain" description="Fibronectin type-III" evidence="7">
    <location>
        <begin position="686"/>
        <end position="783"/>
    </location>
</feature>
<dbReference type="Gene3D" id="2.10.70.10">
    <property type="entry name" value="Complement Module, domain 1"/>
    <property type="match status" value="1"/>
</dbReference>
<feature type="region of interest" description="Disordered" evidence="4">
    <location>
        <begin position="3191"/>
        <end position="3220"/>
    </location>
</feature>
<feature type="domain" description="Fibronectin type-III" evidence="7">
    <location>
        <begin position="1503"/>
        <end position="1616"/>
    </location>
</feature>
<dbReference type="SUPFAM" id="SSF53300">
    <property type="entry name" value="vWA-like"/>
    <property type="match status" value="4"/>
</dbReference>
<evidence type="ECO:0000259" key="5">
    <source>
        <dbReference type="PROSITE" id="PS50234"/>
    </source>
</evidence>
<feature type="region of interest" description="Disordered" evidence="4">
    <location>
        <begin position="2116"/>
        <end position="2140"/>
    </location>
</feature>
<dbReference type="SMART" id="SM00327">
    <property type="entry name" value="VWA"/>
    <property type="match status" value="5"/>
</dbReference>
<comment type="caution">
    <text evidence="8">The sequence shown here is derived from an EMBL/GenBank/DDBJ whole genome shotgun (WGS) entry which is preliminary data.</text>
</comment>
<dbReference type="Pfam" id="PF00092">
    <property type="entry name" value="VWA"/>
    <property type="match status" value="3"/>
</dbReference>
<evidence type="ECO:0000259" key="6">
    <source>
        <dbReference type="PROSITE" id="PS50835"/>
    </source>
</evidence>
<dbReference type="EMBL" id="JBICBT010000334">
    <property type="protein sequence ID" value="KAL3117052.1"/>
    <property type="molecule type" value="Genomic_DNA"/>
</dbReference>
<dbReference type="InterPro" id="IPR007110">
    <property type="entry name" value="Ig-like_dom"/>
</dbReference>
<dbReference type="PANTHER" id="PTHR13817:SF73">
    <property type="entry name" value="FIBRONECTIN TYPE-III DOMAIN-CONTAINING PROTEIN"/>
    <property type="match status" value="1"/>
</dbReference>
<feature type="domain" description="Ig-like" evidence="6">
    <location>
        <begin position="796"/>
        <end position="894"/>
    </location>
</feature>
<dbReference type="SUPFAM" id="SSF48726">
    <property type="entry name" value="Immunoglobulin"/>
    <property type="match status" value="6"/>
</dbReference>
<evidence type="ECO:0000256" key="2">
    <source>
        <dbReference type="ARBA" id="ARBA00022737"/>
    </source>
</evidence>